<reference evidence="2" key="1">
    <citation type="submission" date="2025-08" db="UniProtKB">
        <authorList>
            <consortium name="Ensembl"/>
        </authorList>
    </citation>
    <scope>IDENTIFICATION</scope>
</reference>
<reference evidence="2" key="2">
    <citation type="submission" date="2025-09" db="UniProtKB">
        <authorList>
            <consortium name="Ensembl"/>
        </authorList>
    </citation>
    <scope>IDENTIFICATION</scope>
</reference>
<dbReference type="OMA" id="TQSAHFY"/>
<sequence length="164" mass="18966">LKCEDFPFSAFFLDRTISSAVEQHLFDVNPLEAQQSDNCELTTCSSRVTPTARQRRRAQREQQQEEGQKHREKNRYCGHGIIMKEVINSSHAERTPKPRKPKNNPTFMQLTENKAAQAVSQHPLILMSFYLYEYDRIRDIFSPFFPYCVSAVPVDSCVSVSMCL</sequence>
<feature type="compositionally biased region" description="Polar residues" evidence="1">
    <location>
        <begin position="42"/>
        <end position="51"/>
    </location>
</feature>
<dbReference type="AlphaFoldDB" id="A0A3Q0SNJ7"/>
<dbReference type="Proteomes" id="UP000261340">
    <property type="component" value="Unplaced"/>
</dbReference>
<feature type="region of interest" description="Disordered" evidence="1">
    <location>
        <begin position="42"/>
        <end position="73"/>
    </location>
</feature>
<feature type="compositionally biased region" description="Basic and acidic residues" evidence="1">
    <location>
        <begin position="59"/>
        <end position="69"/>
    </location>
</feature>
<evidence type="ECO:0000256" key="1">
    <source>
        <dbReference type="SAM" id="MobiDB-lite"/>
    </source>
</evidence>
<dbReference type="STRING" id="61819.ENSACIP00000023328"/>
<evidence type="ECO:0000313" key="3">
    <source>
        <dbReference type="Proteomes" id="UP000261340"/>
    </source>
</evidence>
<dbReference type="GeneTree" id="ENSGT00940000178904"/>
<proteinExistence type="predicted"/>
<organism evidence="2 3">
    <name type="scientific">Amphilophus citrinellus</name>
    <name type="common">Midas cichlid</name>
    <name type="synonym">Cichlasoma citrinellum</name>
    <dbReference type="NCBI Taxonomy" id="61819"/>
    <lineage>
        <taxon>Eukaryota</taxon>
        <taxon>Metazoa</taxon>
        <taxon>Chordata</taxon>
        <taxon>Craniata</taxon>
        <taxon>Vertebrata</taxon>
        <taxon>Euteleostomi</taxon>
        <taxon>Actinopterygii</taxon>
        <taxon>Neopterygii</taxon>
        <taxon>Teleostei</taxon>
        <taxon>Neoteleostei</taxon>
        <taxon>Acanthomorphata</taxon>
        <taxon>Ovalentaria</taxon>
        <taxon>Cichlomorphae</taxon>
        <taxon>Cichliformes</taxon>
        <taxon>Cichlidae</taxon>
        <taxon>New World cichlids</taxon>
        <taxon>Cichlasomatinae</taxon>
        <taxon>Heroini</taxon>
        <taxon>Amphilophus</taxon>
    </lineage>
</organism>
<dbReference type="Ensembl" id="ENSACIT00000023941.1">
    <property type="protein sequence ID" value="ENSACIP00000023328.1"/>
    <property type="gene ID" value="ENSACIG00000018132.1"/>
</dbReference>
<evidence type="ECO:0000313" key="2">
    <source>
        <dbReference type="Ensembl" id="ENSACIP00000023328.1"/>
    </source>
</evidence>
<protein>
    <submittedName>
        <fullName evidence="2">Uncharacterized protein</fullName>
    </submittedName>
</protein>
<name>A0A3Q0SNJ7_AMPCI</name>
<keyword evidence="3" id="KW-1185">Reference proteome</keyword>
<accession>A0A3Q0SNJ7</accession>